<accession>A0ACC2LPZ6</accession>
<evidence type="ECO:0000313" key="1">
    <source>
        <dbReference type="EMBL" id="KAJ8635502.1"/>
    </source>
</evidence>
<organism evidence="1 2">
    <name type="scientific">Persea americana</name>
    <name type="common">Avocado</name>
    <dbReference type="NCBI Taxonomy" id="3435"/>
    <lineage>
        <taxon>Eukaryota</taxon>
        <taxon>Viridiplantae</taxon>
        <taxon>Streptophyta</taxon>
        <taxon>Embryophyta</taxon>
        <taxon>Tracheophyta</taxon>
        <taxon>Spermatophyta</taxon>
        <taxon>Magnoliopsida</taxon>
        <taxon>Magnoliidae</taxon>
        <taxon>Laurales</taxon>
        <taxon>Lauraceae</taxon>
        <taxon>Persea</taxon>
    </lineage>
</organism>
<reference evidence="1 2" key="1">
    <citation type="journal article" date="2022" name="Hortic Res">
        <title>A haplotype resolved chromosomal level avocado genome allows analysis of novel avocado genes.</title>
        <authorList>
            <person name="Nath O."/>
            <person name="Fletcher S.J."/>
            <person name="Hayward A."/>
            <person name="Shaw L.M."/>
            <person name="Masouleh A.K."/>
            <person name="Furtado A."/>
            <person name="Henry R.J."/>
            <person name="Mitter N."/>
        </authorList>
    </citation>
    <scope>NUCLEOTIDE SEQUENCE [LARGE SCALE GENOMIC DNA]</scope>
    <source>
        <strain evidence="2">cv. Hass</strain>
    </source>
</reference>
<dbReference type="Proteomes" id="UP001234297">
    <property type="component" value="Chromosome 3"/>
</dbReference>
<dbReference type="EMBL" id="CM056811">
    <property type="protein sequence ID" value="KAJ8635502.1"/>
    <property type="molecule type" value="Genomic_DNA"/>
</dbReference>
<name>A0ACC2LPZ6_PERAE</name>
<proteinExistence type="predicted"/>
<comment type="caution">
    <text evidence="1">The sequence shown here is derived from an EMBL/GenBank/DDBJ whole genome shotgun (WGS) entry which is preliminary data.</text>
</comment>
<protein>
    <submittedName>
        <fullName evidence="1">Uncharacterized protein</fullName>
    </submittedName>
</protein>
<gene>
    <name evidence="1" type="ORF">MRB53_009769</name>
</gene>
<sequence>MSIEIITNTIFTPSPSSPPHPLHNSQIPLTIFDRVALYSHIPILYAFKPPMPTNESMKEGLSKALNLFPHLAGRLTVDNHSRHCILLNNAGIRLVETRISDTLQKHLPLDHQRIKGS</sequence>
<keyword evidence="2" id="KW-1185">Reference proteome</keyword>
<evidence type="ECO:0000313" key="2">
    <source>
        <dbReference type="Proteomes" id="UP001234297"/>
    </source>
</evidence>